<evidence type="ECO:0000256" key="1">
    <source>
        <dbReference type="SAM" id="MobiDB-lite"/>
    </source>
</evidence>
<name>A0A0K1ENY6_CHOCO</name>
<dbReference type="KEGG" id="ccro:CMC5_067660"/>
<organism evidence="2 3">
    <name type="scientific">Chondromyces crocatus</name>
    <dbReference type="NCBI Taxonomy" id="52"/>
    <lineage>
        <taxon>Bacteria</taxon>
        <taxon>Pseudomonadati</taxon>
        <taxon>Myxococcota</taxon>
        <taxon>Polyangia</taxon>
        <taxon>Polyangiales</taxon>
        <taxon>Polyangiaceae</taxon>
        <taxon>Chondromyces</taxon>
    </lineage>
</organism>
<feature type="compositionally biased region" description="Polar residues" evidence="1">
    <location>
        <begin position="142"/>
        <end position="151"/>
    </location>
</feature>
<dbReference type="Proteomes" id="UP000067626">
    <property type="component" value="Chromosome"/>
</dbReference>
<gene>
    <name evidence="2" type="ORF">CMC5_067660</name>
</gene>
<dbReference type="AlphaFoldDB" id="A0A0K1ENY6"/>
<evidence type="ECO:0000313" key="3">
    <source>
        <dbReference type="Proteomes" id="UP000067626"/>
    </source>
</evidence>
<accession>A0A0K1ENY6</accession>
<dbReference type="RefSeq" id="WP_063796392.1">
    <property type="nucleotide sequence ID" value="NZ_CP012159.1"/>
</dbReference>
<dbReference type="STRING" id="52.CMC5_067660"/>
<proteinExistence type="predicted"/>
<protein>
    <recommendedName>
        <fullName evidence="4">DUF3052 domain-containing protein</fullName>
    </recommendedName>
</protein>
<evidence type="ECO:0008006" key="4">
    <source>
        <dbReference type="Google" id="ProtNLM"/>
    </source>
</evidence>
<feature type="region of interest" description="Disordered" evidence="1">
    <location>
        <begin position="129"/>
        <end position="151"/>
    </location>
</feature>
<evidence type="ECO:0000313" key="2">
    <source>
        <dbReference type="EMBL" id="AKT42539.1"/>
    </source>
</evidence>
<dbReference type="EMBL" id="CP012159">
    <property type="protein sequence ID" value="AKT42539.1"/>
    <property type="molecule type" value="Genomic_DNA"/>
</dbReference>
<sequence>MLDALAKKLQIKPESRVLVLDAPDGYTDGLAPLPEGAVLSTTAKGTFDVVHLFVREAKDLAKKAPRALAAVREGGVLWISYPKKSSGVKTDITRDHGWDVVEEAGWGPVSQVSIDDTWSALRWKPEATVTRKAGSKVAPDTRATTTKSSSA</sequence>
<reference evidence="2 3" key="1">
    <citation type="submission" date="2015-07" db="EMBL/GenBank/DDBJ databases">
        <title>Genome analysis of myxobacterium Chondromyces crocatus Cm c5 reveals a high potential for natural compound synthesis and the genetic basis for the loss of fruiting body formation.</title>
        <authorList>
            <person name="Zaburannyi N."/>
            <person name="Bunk B."/>
            <person name="Maier J."/>
            <person name="Overmann J."/>
            <person name="Mueller R."/>
        </authorList>
    </citation>
    <scope>NUCLEOTIDE SEQUENCE [LARGE SCALE GENOMIC DNA]</scope>
    <source>
        <strain evidence="2 3">Cm c5</strain>
    </source>
</reference>
<keyword evidence="3" id="KW-1185">Reference proteome</keyword>